<dbReference type="InterPro" id="IPR058031">
    <property type="entry name" value="AAA_lid_NorR"/>
</dbReference>
<dbReference type="Pfam" id="PF25601">
    <property type="entry name" value="AAA_lid_14"/>
    <property type="match status" value="1"/>
</dbReference>
<dbReference type="Pfam" id="PF00158">
    <property type="entry name" value="Sigma54_activat"/>
    <property type="match status" value="1"/>
</dbReference>
<dbReference type="STRING" id="1218173.BALCAV_0221765"/>
<dbReference type="InterPro" id="IPR010524">
    <property type="entry name" value="Sig_transdc_resp-reg_PrpR_N"/>
</dbReference>
<dbReference type="Gene3D" id="3.40.50.10660">
    <property type="entry name" value="PrpR receptor domain-like"/>
    <property type="match status" value="1"/>
</dbReference>
<sequence>MLQIHIIAPYQSMVPIIKECLPFYEDLTISYSVGDLQKGVEIAKEQEREGTNIIISRGGTAQLIKENVTIPVIDIQLSGYDLTRSLTLASSIHNKTAVVGFSNITSGASSIIDLLNLSLKVFTVSRSDEVAPLLFKLKEDGYQQILGDVITIKTSQAYGLKGMLLQSGKESIIRSIEDALFLYENLKKQNRLSGVFEHFLVKTQPNILIFDEKNKLVYENLRDIEQNLLTEEELYILNTALEVNRSKVIRDFERGSYHINVTGYLYEDEIKVYFLEKHIVDLSLENGVKIHNGVIKEPIANKSEQMESIIQTLKKLYSKHKPIVLAGAKGTGKKFLASYIHQELAVDGQLIELDVRQFNMEHINDLFQPNVRTIVIKNCEGPLLDPVYKLLLQKCDEEKVRLLLLTDTLRTQEEIENLGLYQIIVPHLSERLEDLHELVLYFLADYHQKYGTTAVKVTDDALSYLKGLNYTNHIDSLRNIIKQAALNEKDYMIHKTTIEALFETNTVELNQPIQGTLKDIETKIILQVLKEEDNNQTKAAERLGINRATLWRKLKG</sequence>
<dbReference type="InterPro" id="IPR002078">
    <property type="entry name" value="Sigma_54_int"/>
</dbReference>
<dbReference type="SUPFAM" id="SSF52540">
    <property type="entry name" value="P-loop containing nucleoside triphosphate hydrolases"/>
    <property type="match status" value="1"/>
</dbReference>
<dbReference type="SUPFAM" id="SSF159800">
    <property type="entry name" value="PrpR receptor domain-like"/>
    <property type="match status" value="1"/>
</dbReference>
<evidence type="ECO:0000313" key="8">
    <source>
        <dbReference type="Proteomes" id="UP000002754"/>
    </source>
</evidence>
<dbReference type="Gene3D" id="1.10.10.60">
    <property type="entry name" value="Homeodomain-like"/>
    <property type="match status" value="1"/>
</dbReference>
<comment type="caution">
    <text evidence="6">The sequence shown here is derived from an EMBL/GenBank/DDBJ whole genome shotgun (WGS) entry which is preliminary data.</text>
</comment>
<evidence type="ECO:0000313" key="6">
    <source>
        <dbReference type="EMBL" id="KGA95565.1"/>
    </source>
</evidence>
<dbReference type="Gene3D" id="1.10.8.60">
    <property type="match status" value="1"/>
</dbReference>
<reference evidence="6 8" key="1">
    <citation type="journal article" date="2014" name="Genome Announc.">
        <title>Draft Genome Sequence of Bacillus alcalophilus AV1934, a Classic Alkaliphile Isolated from Human Feces in 1934.</title>
        <authorList>
            <person name="Attie O."/>
            <person name="Jayaprakash A."/>
            <person name="Shah H."/>
            <person name="Paulsen I.T."/>
            <person name="Morino M."/>
            <person name="Takahashi Y."/>
            <person name="Narumi I."/>
            <person name="Sachidanandam R."/>
            <person name="Satoh K."/>
            <person name="Ito M."/>
            <person name="Krulwich T.A."/>
        </authorList>
    </citation>
    <scope>NUCLEOTIDE SEQUENCE [LARGE SCALE GENOMIC DNA]</scope>
    <source>
        <strain evidence="6 8">AV1934</strain>
    </source>
</reference>
<dbReference type="SUPFAM" id="SSF46689">
    <property type="entry name" value="Homeodomain-like"/>
    <property type="match status" value="1"/>
</dbReference>
<dbReference type="GO" id="GO:0005524">
    <property type="term" value="F:ATP binding"/>
    <property type="evidence" value="ECO:0007669"/>
    <property type="project" value="UniProtKB-KW"/>
</dbReference>
<dbReference type="PRINTS" id="PR01590">
    <property type="entry name" value="HTHFIS"/>
</dbReference>
<dbReference type="PROSITE" id="PS50045">
    <property type="entry name" value="SIGMA54_INTERACT_4"/>
    <property type="match status" value="1"/>
</dbReference>
<accession>A0A094X9W7</accession>
<evidence type="ECO:0000313" key="9">
    <source>
        <dbReference type="Proteomes" id="UP000297014"/>
    </source>
</evidence>
<evidence type="ECO:0000256" key="3">
    <source>
        <dbReference type="ARBA" id="ARBA00023015"/>
    </source>
</evidence>
<dbReference type="AlphaFoldDB" id="A0A094X9W7"/>
<reference evidence="7 9" key="2">
    <citation type="submission" date="2014-01" db="EMBL/GenBank/DDBJ databases">
        <title>Draft genome sequencing of Bacillus alcalophilus CGMCC 1.3604.</title>
        <authorList>
            <person name="Yang J."/>
            <person name="Diao L."/>
            <person name="Yang S."/>
        </authorList>
    </citation>
    <scope>NUCLEOTIDE SEQUENCE [LARGE SCALE GENOMIC DNA]</scope>
    <source>
        <strain evidence="7 9">CGMCC 1.3604</strain>
    </source>
</reference>
<dbReference type="Proteomes" id="UP000002754">
    <property type="component" value="Unassembled WGS sequence"/>
</dbReference>
<keyword evidence="3" id="KW-0805">Transcription regulation</keyword>
<dbReference type="InterPro" id="IPR009057">
    <property type="entry name" value="Homeodomain-like_sf"/>
</dbReference>
<evidence type="ECO:0000259" key="5">
    <source>
        <dbReference type="PROSITE" id="PS50045"/>
    </source>
</evidence>
<keyword evidence="8" id="KW-1185">Reference proteome</keyword>
<dbReference type="EMBL" id="JALP01000280">
    <property type="protein sequence ID" value="THG88964.1"/>
    <property type="molecule type" value="Genomic_DNA"/>
</dbReference>
<evidence type="ECO:0000256" key="4">
    <source>
        <dbReference type="ARBA" id="ARBA00023163"/>
    </source>
</evidence>
<dbReference type="eggNOG" id="COG3829">
    <property type="taxonomic scope" value="Bacteria"/>
</dbReference>
<keyword evidence="2" id="KW-0067">ATP-binding</keyword>
<dbReference type="GO" id="GO:0006355">
    <property type="term" value="P:regulation of DNA-templated transcription"/>
    <property type="evidence" value="ECO:0007669"/>
    <property type="project" value="InterPro"/>
</dbReference>
<dbReference type="Pfam" id="PF06506">
    <property type="entry name" value="PrpR_N"/>
    <property type="match status" value="1"/>
</dbReference>
<dbReference type="InterPro" id="IPR027417">
    <property type="entry name" value="P-loop_NTPase"/>
</dbReference>
<dbReference type="InterPro" id="IPR002197">
    <property type="entry name" value="HTH_Fis"/>
</dbReference>
<dbReference type="GO" id="GO:0043565">
    <property type="term" value="F:sequence-specific DNA binding"/>
    <property type="evidence" value="ECO:0007669"/>
    <property type="project" value="InterPro"/>
</dbReference>
<dbReference type="EMBL" id="ALPT02000129">
    <property type="protein sequence ID" value="KGA95565.1"/>
    <property type="molecule type" value="Genomic_DNA"/>
</dbReference>
<proteinExistence type="predicted"/>
<protein>
    <recommendedName>
        <fullName evidence="5">Sigma-54 factor interaction domain-containing protein</fullName>
    </recommendedName>
</protein>
<feature type="domain" description="Sigma-54 factor interaction" evidence="5">
    <location>
        <begin position="299"/>
        <end position="486"/>
    </location>
</feature>
<evidence type="ECO:0000256" key="2">
    <source>
        <dbReference type="ARBA" id="ARBA00022840"/>
    </source>
</evidence>
<keyword evidence="1" id="KW-0547">Nucleotide-binding</keyword>
<evidence type="ECO:0000313" key="7">
    <source>
        <dbReference type="EMBL" id="THG88964.1"/>
    </source>
</evidence>
<organism evidence="6 8">
    <name type="scientific">Alkalihalobacillus alcalophilus ATCC 27647 = CGMCC 1.3604</name>
    <dbReference type="NCBI Taxonomy" id="1218173"/>
    <lineage>
        <taxon>Bacteria</taxon>
        <taxon>Bacillati</taxon>
        <taxon>Bacillota</taxon>
        <taxon>Bacilli</taxon>
        <taxon>Bacillales</taxon>
        <taxon>Bacillaceae</taxon>
        <taxon>Alkalihalobacillus</taxon>
    </lineage>
</organism>
<dbReference type="Pfam" id="PF02954">
    <property type="entry name" value="HTH_8"/>
    <property type="match status" value="1"/>
</dbReference>
<dbReference type="Proteomes" id="UP000297014">
    <property type="component" value="Unassembled WGS sequence"/>
</dbReference>
<evidence type="ECO:0000256" key="1">
    <source>
        <dbReference type="ARBA" id="ARBA00022741"/>
    </source>
</evidence>
<dbReference type="RefSeq" id="WP_004427082.1">
    <property type="nucleotide sequence ID" value="NZ_ALPT02000129.1"/>
</dbReference>
<gene>
    <name evidence="7" type="ORF">AJ85_20290</name>
    <name evidence="6" type="ORF">BALCAV_0221765</name>
</gene>
<dbReference type="Gene3D" id="3.40.50.2300">
    <property type="match status" value="1"/>
</dbReference>
<keyword evidence="4" id="KW-0804">Transcription</keyword>
<dbReference type="PANTHER" id="PTHR32071">
    <property type="entry name" value="TRANSCRIPTIONAL REGULATORY PROTEIN"/>
    <property type="match status" value="1"/>
</dbReference>
<dbReference type="Gene3D" id="3.40.50.300">
    <property type="entry name" value="P-loop containing nucleotide triphosphate hydrolases"/>
    <property type="match status" value="1"/>
</dbReference>
<dbReference type="GO" id="GO:0000156">
    <property type="term" value="F:phosphorelay response regulator activity"/>
    <property type="evidence" value="ECO:0007669"/>
    <property type="project" value="InterPro"/>
</dbReference>
<name>A0A094X9W7_ALKAL</name>